<dbReference type="Pfam" id="PF00072">
    <property type="entry name" value="Response_reg"/>
    <property type="match status" value="1"/>
</dbReference>
<comment type="caution">
    <text evidence="4">The sequence shown here is derived from an EMBL/GenBank/DDBJ whole genome shotgun (WGS) entry which is preliminary data.</text>
</comment>
<name>A0A0P6XLH0_9CHLR</name>
<dbReference type="RefSeq" id="WP_054536076.1">
    <property type="nucleotide sequence ID" value="NZ_LGKP01000027.1"/>
</dbReference>
<evidence type="ECO:0000256" key="2">
    <source>
        <dbReference type="PROSITE-ProRule" id="PRU00169"/>
    </source>
</evidence>
<dbReference type="STRING" id="70996.SE18_19175"/>
<dbReference type="OrthoDB" id="9808582at2"/>
<dbReference type="Gene3D" id="3.40.50.2300">
    <property type="match status" value="1"/>
</dbReference>
<dbReference type="CDD" id="cd00293">
    <property type="entry name" value="USP-like"/>
    <property type="match status" value="2"/>
</dbReference>
<dbReference type="InterPro" id="IPR006015">
    <property type="entry name" value="Universal_stress_UspA"/>
</dbReference>
<dbReference type="Pfam" id="PF00582">
    <property type="entry name" value="Usp"/>
    <property type="match status" value="2"/>
</dbReference>
<evidence type="ECO:0000259" key="3">
    <source>
        <dbReference type="PROSITE" id="PS50110"/>
    </source>
</evidence>
<dbReference type="PANTHER" id="PTHR46268:SF6">
    <property type="entry name" value="UNIVERSAL STRESS PROTEIN UP12"/>
    <property type="match status" value="1"/>
</dbReference>
<dbReference type="Proteomes" id="UP000050277">
    <property type="component" value="Unassembled WGS sequence"/>
</dbReference>
<keyword evidence="2" id="KW-0597">Phosphoprotein</keyword>
<dbReference type="InterPro" id="IPR011006">
    <property type="entry name" value="CheY-like_superfamily"/>
</dbReference>
<evidence type="ECO:0000313" key="4">
    <source>
        <dbReference type="EMBL" id="KPL83699.1"/>
    </source>
</evidence>
<gene>
    <name evidence="4" type="ORF">SE18_19175</name>
</gene>
<dbReference type="EMBL" id="LGKP01000027">
    <property type="protein sequence ID" value="KPL83699.1"/>
    <property type="molecule type" value="Genomic_DNA"/>
</dbReference>
<keyword evidence="5" id="KW-1185">Reference proteome</keyword>
<dbReference type="PROSITE" id="PS50110">
    <property type="entry name" value="RESPONSE_REGULATORY"/>
    <property type="match status" value="1"/>
</dbReference>
<reference evidence="4 5" key="1">
    <citation type="submission" date="2015-07" db="EMBL/GenBank/DDBJ databases">
        <title>Whole genome sequence of Herpetosiphon geysericola DSM 7119.</title>
        <authorList>
            <person name="Hemp J."/>
            <person name="Ward L.M."/>
            <person name="Pace L.A."/>
            <person name="Fischer W.W."/>
        </authorList>
    </citation>
    <scope>NUCLEOTIDE SEQUENCE [LARGE SCALE GENOMIC DNA]</scope>
    <source>
        <strain evidence="4 5">DSM 7119</strain>
    </source>
</reference>
<dbReference type="SUPFAM" id="SSF52402">
    <property type="entry name" value="Adenine nucleotide alpha hydrolases-like"/>
    <property type="match status" value="2"/>
</dbReference>
<evidence type="ECO:0000256" key="1">
    <source>
        <dbReference type="ARBA" id="ARBA00008791"/>
    </source>
</evidence>
<dbReference type="InterPro" id="IPR001789">
    <property type="entry name" value="Sig_transdc_resp-reg_receiver"/>
</dbReference>
<feature type="modified residue" description="4-aspartylphosphate" evidence="2">
    <location>
        <position position="54"/>
    </location>
</feature>
<feature type="domain" description="Response regulatory" evidence="3">
    <location>
        <begin position="4"/>
        <end position="119"/>
    </location>
</feature>
<evidence type="ECO:0000313" key="5">
    <source>
        <dbReference type="Proteomes" id="UP000050277"/>
    </source>
</evidence>
<protein>
    <recommendedName>
        <fullName evidence="3">Response regulatory domain-containing protein</fullName>
    </recommendedName>
</protein>
<dbReference type="InterPro" id="IPR014729">
    <property type="entry name" value="Rossmann-like_a/b/a_fold"/>
</dbReference>
<sequence length="449" mass="49279">MNFSIVIIDPDQGSAQTTAARFQRRWGQNVQVNIVDQADWASVQAHRPNLVVIDPAPYRLHGLRLLEQLCEEQPSTAIAVVASGSSPSMRQRLRNLPITSYLEKPSSLAPLLGELDHLVESNVALQSKGGLIMERQMLIPLDGSRLAEQALDYAVVLARRNSSVLHLIRVIGFPTLVTAYAWPVPNAVDTRQWLDDERQAAQTYLDELKARYEQQGLAIHTSVLEGDPAQAIVQFATDQTNVREIVLASHGRSGLGRWVLGSVAEKVVQATPVPILVIHGDENKVETFKIPPELRTIIVPLDGSDLAEQALPLASQLAEAHQAELVLLSVTPGLDEPGLVEAGIVPMWSAGEKSQAREQAQKYVQQLEQSLQTPRLRTRHLVVSGIPAEMINEVANEAVASMIVMATHGRSGFSRMWMGSVATKLIRSSQRPIFLVRAVEQTAERGQPL</sequence>
<dbReference type="SUPFAM" id="SSF52172">
    <property type="entry name" value="CheY-like"/>
    <property type="match status" value="1"/>
</dbReference>
<dbReference type="InterPro" id="IPR006016">
    <property type="entry name" value="UspA"/>
</dbReference>
<proteinExistence type="inferred from homology"/>
<accession>A0A0P6XLH0</accession>
<comment type="similarity">
    <text evidence="1">Belongs to the universal stress protein A family.</text>
</comment>
<dbReference type="AlphaFoldDB" id="A0A0P6XLH0"/>
<dbReference type="PRINTS" id="PR01438">
    <property type="entry name" value="UNVRSLSTRESS"/>
</dbReference>
<dbReference type="PANTHER" id="PTHR46268">
    <property type="entry name" value="STRESS RESPONSE PROTEIN NHAX"/>
    <property type="match status" value="1"/>
</dbReference>
<organism evidence="4 5">
    <name type="scientific">Herpetosiphon geysericola</name>
    <dbReference type="NCBI Taxonomy" id="70996"/>
    <lineage>
        <taxon>Bacteria</taxon>
        <taxon>Bacillati</taxon>
        <taxon>Chloroflexota</taxon>
        <taxon>Chloroflexia</taxon>
        <taxon>Herpetosiphonales</taxon>
        <taxon>Herpetosiphonaceae</taxon>
        <taxon>Herpetosiphon</taxon>
    </lineage>
</organism>
<dbReference type="GO" id="GO:0000160">
    <property type="term" value="P:phosphorelay signal transduction system"/>
    <property type="evidence" value="ECO:0007669"/>
    <property type="project" value="InterPro"/>
</dbReference>
<dbReference type="Gene3D" id="3.40.50.620">
    <property type="entry name" value="HUPs"/>
    <property type="match status" value="2"/>
</dbReference>